<evidence type="ECO:0000313" key="1">
    <source>
        <dbReference type="EMBL" id="MBE4855026.1"/>
    </source>
</evidence>
<reference evidence="1 2" key="1">
    <citation type="submission" date="2020-10" db="EMBL/GenBank/DDBJ databases">
        <title>High risk of septic shock deaths with Enterobacter bugandensis among Enterobacter cloacae complex isolates that physiologically colonize newborns in neonatal intensive care unit bis.</title>
        <authorList>
            <person name="Girlich D."/>
            <person name="Ouzani S."/>
            <person name="Emeraud C."/>
            <person name="Bonnin R.A."/>
            <person name="Gauthier L."/>
            <person name="Le Sache N."/>
            <person name="Mokhtari M."/>
            <person name="Langlois I."/>
            <person name="Begasse C."/>
            <person name="Arangia N."/>
            <person name="Fournier S."/>
            <person name="Fortineau N."/>
            <person name="Naas T."/>
            <person name="Dortet L."/>
        </authorList>
    </citation>
    <scope>NUCLEOTIDE SEQUENCE [LARGE SCALE GENOMIC DNA]</scope>
    <source>
        <strain evidence="1 2">P40RS</strain>
    </source>
</reference>
<comment type="caution">
    <text evidence="1">The sequence shown here is derived from an EMBL/GenBank/DDBJ whole genome shotgun (WGS) entry which is preliminary data.</text>
</comment>
<name>A0ABR9Q8C0_9ENTR</name>
<organism evidence="1 2">
    <name type="scientific">Enterobacter pasteurii</name>
    <dbReference type="NCBI Taxonomy" id="3029761"/>
    <lineage>
        <taxon>Bacteria</taxon>
        <taxon>Pseudomonadati</taxon>
        <taxon>Pseudomonadota</taxon>
        <taxon>Gammaproteobacteria</taxon>
        <taxon>Enterobacterales</taxon>
        <taxon>Enterobacteriaceae</taxon>
        <taxon>Enterobacter</taxon>
        <taxon>Enterobacter cloacae complex</taxon>
    </lineage>
</organism>
<dbReference type="EMBL" id="JADBRO010000012">
    <property type="protein sequence ID" value="MBE4855026.1"/>
    <property type="molecule type" value="Genomic_DNA"/>
</dbReference>
<protein>
    <recommendedName>
        <fullName evidence="3">ApeA N-terminal domain-containing protein</fullName>
    </recommendedName>
</protein>
<evidence type="ECO:0000313" key="2">
    <source>
        <dbReference type="Proteomes" id="UP001296720"/>
    </source>
</evidence>
<gene>
    <name evidence="1" type="ORF">IM311_13235</name>
</gene>
<proteinExistence type="predicted"/>
<accession>A0ABR9Q8C0</accession>
<sequence length="260" mass="30213">MSFILGCKLIHISSVLKDENYNSLEYEIHTQSAINDLYHSSYSLPPTPLHSANTKHLYLGEDEIGLMVEKIINHYDDYDFSHISWLYWHAVASPLHLKGVGFGATLEFIQRKYIEKNSTQFSVKLIEKGLWKPLYKELRQVLENAKHLSERDRKLLLNKLSSLNQTPQSILTSKFYEILDLSLGHLELISFKQRNNSAHGNKSEDSEIIPLVREVKILRILCNRIILRIYDLSDFYNDFYSLGFRVRHVSDSISDQEQGV</sequence>
<evidence type="ECO:0008006" key="3">
    <source>
        <dbReference type="Google" id="ProtNLM"/>
    </source>
</evidence>
<keyword evidence="2" id="KW-1185">Reference proteome</keyword>
<dbReference type="Proteomes" id="UP001296720">
    <property type="component" value="Unassembled WGS sequence"/>
</dbReference>